<sequence length="630" mass="70926">MTVETPVTEKKQFWPQVLDFFVFSILQARVWKKIYPGIMHFLLFWGVSIQIIGTAINLMQMKLFTPFELTIPREGAYFFYEWIMDLAGIFILVGVFMAVIRRLVMKPKYLGYKWDDYFAVILLTLMALAGFTTEAMRLTSAAPTWSGYSFMGVIVAGWYQSWGLTPEIAFRLQPFFLLVHTFLGLTFGAALPFTKMRHMLMAPLNILLRPRRAMGALEKIEDIENIEVLGVGNINEFSSRELLSFDACLDCGRCEDVCPATASGMNYSPRTLLQGLRQNAFSSLIKKNGGGSPELPAEMFAEGTLWACTTCGACLTRCPIFIRPPERVVDLRRYQTLSTGEMPKSVGDTLRNMERQGNPWGMPPQDRMKWAEGLNVRELSPGDETDILFFAGCAAAFDERNKKVTQSFVKLLQKANVDFGVLGMDEACCGETARRMGHEYIFQVMAEQNIEIFNEIKFKRIVSQCPHCLNTLKNEYPQMGGNFEVIHSSQLLTEIADDLSLDQAEGNGVQGRLTYHDSCYLGRYNGEYEAPRDLLDKAKTDRVEMARCGENSFCCGAGGGGMWVETDTDKRINQRRLQDALDVEADVVATACPYCLTMFEDALNSKGMSENIQVLDIAEVLEKQLDGAKK</sequence>
<dbReference type="PANTHER" id="PTHR43255">
    <property type="entry name" value="IRON-SULFUR-BINDING OXIDOREDUCTASE FADF-RELATED-RELATED"/>
    <property type="match status" value="1"/>
</dbReference>
<keyword evidence="9" id="KW-0411">Iron-sulfur</keyword>
<feature type="transmembrane region" description="Helical" evidence="11">
    <location>
        <begin position="145"/>
        <end position="162"/>
    </location>
</feature>
<name>A0A8J6TIJ2_9CHLR</name>
<feature type="domain" description="4Fe-4S ferredoxin-type" evidence="12">
    <location>
        <begin position="239"/>
        <end position="268"/>
    </location>
</feature>
<dbReference type="PROSITE" id="PS00198">
    <property type="entry name" value="4FE4S_FER_1"/>
    <property type="match status" value="2"/>
</dbReference>
<dbReference type="InterPro" id="IPR023234">
    <property type="entry name" value="NarG-like_domain"/>
</dbReference>
<dbReference type="InterPro" id="IPR036197">
    <property type="entry name" value="NarG-like_sf"/>
</dbReference>
<dbReference type="SUPFAM" id="SSF46548">
    <property type="entry name" value="alpha-helical ferredoxin"/>
    <property type="match status" value="1"/>
</dbReference>
<accession>A0A8J6TIJ2</accession>
<evidence type="ECO:0000256" key="5">
    <source>
        <dbReference type="ARBA" id="ARBA00022723"/>
    </source>
</evidence>
<dbReference type="PANTHER" id="PTHR43255:SF1">
    <property type="entry name" value="IRON-SULFUR-BINDING OXIDOREDUCTASE FADF-RELATED"/>
    <property type="match status" value="1"/>
</dbReference>
<evidence type="ECO:0000259" key="12">
    <source>
        <dbReference type="PROSITE" id="PS51379"/>
    </source>
</evidence>
<dbReference type="GO" id="GO:0016491">
    <property type="term" value="F:oxidoreductase activity"/>
    <property type="evidence" value="ECO:0007669"/>
    <property type="project" value="UniProtKB-KW"/>
</dbReference>
<dbReference type="Gene3D" id="1.10.1060.10">
    <property type="entry name" value="Alpha-helical ferredoxin"/>
    <property type="match status" value="1"/>
</dbReference>
<feature type="transmembrane region" description="Helical" evidence="11">
    <location>
        <begin position="116"/>
        <end position="133"/>
    </location>
</feature>
<dbReference type="GO" id="GO:0051539">
    <property type="term" value="F:4 iron, 4 sulfur cluster binding"/>
    <property type="evidence" value="ECO:0007669"/>
    <property type="project" value="UniProtKB-KW"/>
</dbReference>
<keyword evidence="7" id="KW-0560">Oxidoreductase</keyword>
<dbReference type="InterPro" id="IPR017896">
    <property type="entry name" value="4Fe4S_Fe-S-bd"/>
</dbReference>
<protein>
    <submittedName>
        <fullName evidence="13">4Fe-4S dicluster domain-containing protein</fullName>
    </submittedName>
</protein>
<evidence type="ECO:0000256" key="7">
    <source>
        <dbReference type="ARBA" id="ARBA00023002"/>
    </source>
</evidence>
<dbReference type="Pfam" id="PF13237">
    <property type="entry name" value="Fer4_10"/>
    <property type="match status" value="1"/>
</dbReference>
<dbReference type="GO" id="GO:0005886">
    <property type="term" value="C:plasma membrane"/>
    <property type="evidence" value="ECO:0007669"/>
    <property type="project" value="UniProtKB-SubCell"/>
</dbReference>
<dbReference type="InterPro" id="IPR009051">
    <property type="entry name" value="Helical_ferredxn"/>
</dbReference>
<gene>
    <name evidence="13" type="ORF">H8E29_07085</name>
</gene>
<dbReference type="AlphaFoldDB" id="A0A8J6TIJ2"/>
<evidence type="ECO:0000256" key="2">
    <source>
        <dbReference type="ARBA" id="ARBA00022475"/>
    </source>
</evidence>
<reference evidence="13 14" key="1">
    <citation type="submission" date="2020-08" db="EMBL/GenBank/DDBJ databases">
        <title>Bridging the membrane lipid divide: bacteria of the FCB group superphylum have the potential to synthesize archaeal ether lipids.</title>
        <authorList>
            <person name="Villanueva L."/>
            <person name="Von Meijenfeldt F.A.B."/>
            <person name="Westbye A.B."/>
            <person name="Yadav S."/>
            <person name="Hopmans E.C."/>
            <person name="Dutilh B.E."/>
            <person name="Sinninghe Damste J.S."/>
        </authorList>
    </citation>
    <scope>NUCLEOTIDE SEQUENCE [LARGE SCALE GENOMIC DNA]</scope>
    <source>
        <strain evidence="13">NIOZ-UU36</strain>
    </source>
</reference>
<dbReference type="EMBL" id="JACNJN010000086">
    <property type="protein sequence ID" value="MBC8335009.1"/>
    <property type="molecule type" value="Genomic_DNA"/>
</dbReference>
<evidence type="ECO:0000256" key="10">
    <source>
        <dbReference type="ARBA" id="ARBA00023136"/>
    </source>
</evidence>
<evidence type="ECO:0000256" key="8">
    <source>
        <dbReference type="ARBA" id="ARBA00023004"/>
    </source>
</evidence>
<evidence type="ECO:0000313" key="14">
    <source>
        <dbReference type="Proteomes" id="UP000614469"/>
    </source>
</evidence>
<evidence type="ECO:0000256" key="9">
    <source>
        <dbReference type="ARBA" id="ARBA00023014"/>
    </source>
</evidence>
<keyword evidence="2" id="KW-1003">Cell membrane</keyword>
<evidence type="ECO:0000256" key="4">
    <source>
        <dbReference type="ARBA" id="ARBA00022692"/>
    </source>
</evidence>
<dbReference type="Proteomes" id="UP000614469">
    <property type="component" value="Unassembled WGS sequence"/>
</dbReference>
<feature type="transmembrane region" description="Helical" evidence="11">
    <location>
        <begin position="38"/>
        <end position="59"/>
    </location>
</feature>
<feature type="transmembrane region" description="Helical" evidence="11">
    <location>
        <begin position="79"/>
        <end position="104"/>
    </location>
</feature>
<dbReference type="PROSITE" id="PS51379">
    <property type="entry name" value="4FE4S_FER_2"/>
    <property type="match status" value="1"/>
</dbReference>
<dbReference type="InterPro" id="IPR017900">
    <property type="entry name" value="4Fe4S_Fe_S_CS"/>
</dbReference>
<keyword evidence="3" id="KW-0004">4Fe-4S</keyword>
<dbReference type="InterPro" id="IPR051460">
    <property type="entry name" value="HdrC_iron-sulfur_subunit"/>
</dbReference>
<comment type="caution">
    <text evidence="13">The sequence shown here is derived from an EMBL/GenBank/DDBJ whole genome shotgun (WGS) entry which is preliminary data.</text>
</comment>
<keyword evidence="4 11" id="KW-0812">Transmembrane</keyword>
<feature type="transmembrane region" description="Helical" evidence="11">
    <location>
        <begin position="174"/>
        <end position="193"/>
    </location>
</feature>
<evidence type="ECO:0000256" key="3">
    <source>
        <dbReference type="ARBA" id="ARBA00022485"/>
    </source>
</evidence>
<evidence type="ECO:0000313" key="13">
    <source>
        <dbReference type="EMBL" id="MBC8335009.1"/>
    </source>
</evidence>
<keyword evidence="10 11" id="KW-0472">Membrane</keyword>
<organism evidence="13 14">
    <name type="scientific">Candidatus Desulfolinea nitratireducens</name>
    <dbReference type="NCBI Taxonomy" id="2841698"/>
    <lineage>
        <taxon>Bacteria</taxon>
        <taxon>Bacillati</taxon>
        <taxon>Chloroflexota</taxon>
        <taxon>Anaerolineae</taxon>
        <taxon>Anaerolineales</taxon>
        <taxon>Anaerolineales incertae sedis</taxon>
        <taxon>Candidatus Desulfolinea</taxon>
    </lineage>
</organism>
<evidence type="ECO:0000256" key="1">
    <source>
        <dbReference type="ARBA" id="ARBA00004651"/>
    </source>
</evidence>
<dbReference type="SUPFAM" id="SSF103501">
    <property type="entry name" value="Respiratory nitrate reductase 1 gamma chain"/>
    <property type="match status" value="1"/>
</dbReference>
<keyword evidence="5" id="KW-0479">Metal-binding</keyword>
<evidence type="ECO:0000256" key="11">
    <source>
        <dbReference type="SAM" id="Phobius"/>
    </source>
</evidence>
<dbReference type="GO" id="GO:0046872">
    <property type="term" value="F:metal ion binding"/>
    <property type="evidence" value="ECO:0007669"/>
    <property type="project" value="UniProtKB-KW"/>
</dbReference>
<evidence type="ECO:0000256" key="6">
    <source>
        <dbReference type="ARBA" id="ARBA00022989"/>
    </source>
</evidence>
<dbReference type="Gene3D" id="1.20.950.20">
    <property type="entry name" value="Transmembrane di-heme cytochromes, Chain C"/>
    <property type="match status" value="1"/>
</dbReference>
<keyword evidence="6 11" id="KW-1133">Transmembrane helix</keyword>
<keyword evidence="8" id="KW-0408">Iron</keyword>
<dbReference type="InterPro" id="IPR004017">
    <property type="entry name" value="Cys_rich_dom"/>
</dbReference>
<dbReference type="Pfam" id="PF02665">
    <property type="entry name" value="Nitrate_red_gam"/>
    <property type="match status" value="1"/>
</dbReference>
<comment type="subcellular location">
    <subcellularLocation>
        <location evidence="1">Cell membrane</location>
        <topology evidence="1">Multi-pass membrane protein</topology>
    </subcellularLocation>
</comment>
<dbReference type="Pfam" id="PF02754">
    <property type="entry name" value="CCG"/>
    <property type="match status" value="2"/>
</dbReference>
<proteinExistence type="predicted"/>